<evidence type="ECO:0000256" key="1">
    <source>
        <dbReference type="SAM" id="Phobius"/>
    </source>
</evidence>
<reference evidence="2 3" key="1">
    <citation type="submission" date="2021-12" db="EMBL/GenBank/DDBJ databases">
        <title>Discovery of the Pendulisporaceae a myxobacterial family with distinct sporulation behavior and unique specialized metabolism.</title>
        <authorList>
            <person name="Garcia R."/>
            <person name="Popoff A."/>
            <person name="Bader C.D."/>
            <person name="Loehr J."/>
            <person name="Walesch S."/>
            <person name="Walt C."/>
            <person name="Boldt J."/>
            <person name="Bunk B."/>
            <person name="Haeckl F.J.F.P.J."/>
            <person name="Gunesch A.P."/>
            <person name="Birkelbach J."/>
            <person name="Nuebel U."/>
            <person name="Pietschmann T."/>
            <person name="Bach T."/>
            <person name="Mueller R."/>
        </authorList>
    </citation>
    <scope>NUCLEOTIDE SEQUENCE [LARGE SCALE GENOMIC DNA]</scope>
    <source>
        <strain evidence="2 3">MSr11954</strain>
    </source>
</reference>
<dbReference type="RefSeq" id="WP_394821783.1">
    <property type="nucleotide sequence ID" value="NZ_CP089984.1"/>
</dbReference>
<dbReference type="InterPro" id="IPR029058">
    <property type="entry name" value="AB_hydrolase_fold"/>
</dbReference>
<dbReference type="Pfam" id="PF26363">
    <property type="entry name" value="Phospholipase-like"/>
    <property type="match status" value="1"/>
</dbReference>
<gene>
    <name evidence="2" type="ORF">LZC94_30475</name>
</gene>
<keyword evidence="1" id="KW-0812">Transmembrane</keyword>
<keyword evidence="3" id="KW-1185">Reference proteome</keyword>
<organism evidence="2 3">
    <name type="scientific">Pendulispora albinea</name>
    <dbReference type="NCBI Taxonomy" id="2741071"/>
    <lineage>
        <taxon>Bacteria</taxon>
        <taxon>Pseudomonadati</taxon>
        <taxon>Myxococcota</taxon>
        <taxon>Myxococcia</taxon>
        <taxon>Myxococcales</taxon>
        <taxon>Sorangiineae</taxon>
        <taxon>Pendulisporaceae</taxon>
        <taxon>Pendulispora</taxon>
    </lineage>
</organism>
<evidence type="ECO:0000313" key="3">
    <source>
        <dbReference type="Proteomes" id="UP001370348"/>
    </source>
</evidence>
<keyword evidence="1" id="KW-0472">Membrane</keyword>
<protein>
    <submittedName>
        <fullName evidence="2">DUF2974 domain-containing protein</fullName>
    </submittedName>
</protein>
<feature type="transmembrane region" description="Helical" evidence="1">
    <location>
        <begin position="16"/>
        <end position="37"/>
    </location>
</feature>
<evidence type="ECO:0000313" key="2">
    <source>
        <dbReference type="EMBL" id="WXB12167.1"/>
    </source>
</evidence>
<keyword evidence="1" id="KW-1133">Transmembrane helix</keyword>
<sequence>MPKRRSLYRDTRGGALVEYALLLLAICVLGVAGWRLLGRNVSAQVDCATENFNGQCGGGKGSGQSVAAAAGGGGAAGGGAGGGGAGGGANDPAGALPASPAMALMAFASPAGGGSPSFSEQVRGTDPKPIDGTFAQIAGDVPRDGTGGNIGGFTRLDAAQLEAAGINPSALNDPSTGFRAAIYRDANGNTVLAYAGSQDLKDWKTNFTQGLGFSDAQYNQAVSLAKEAKAAFGDSLVITGHSLGGGLASAGALATGSPAVTFNSSGLNDKTIQRLDLDPNAARAQAENGQVRRYAVDGEILTNLQENNVATRGLMPDAVGRKITLPDPKPLTGFQKWIPGARTKHGADLHGMGPVHDSMRKWPPWGSG</sequence>
<dbReference type="Gene3D" id="3.40.50.1820">
    <property type="entry name" value="alpha/beta hydrolase"/>
    <property type="match status" value="1"/>
</dbReference>
<proteinExistence type="predicted"/>
<name>A0ABZ2LN11_9BACT</name>
<dbReference type="SUPFAM" id="SSF53474">
    <property type="entry name" value="alpha/beta-Hydrolases"/>
    <property type="match status" value="1"/>
</dbReference>
<dbReference type="Proteomes" id="UP001370348">
    <property type="component" value="Chromosome"/>
</dbReference>
<dbReference type="EMBL" id="CP089984">
    <property type="protein sequence ID" value="WXB12167.1"/>
    <property type="molecule type" value="Genomic_DNA"/>
</dbReference>
<accession>A0ABZ2LN11</accession>